<dbReference type="RefSeq" id="XP_009060480.1">
    <property type="nucleotide sequence ID" value="XM_009062232.1"/>
</dbReference>
<reference evidence="3 4" key="1">
    <citation type="journal article" date="2013" name="Nature">
        <title>Insights into bilaterian evolution from three spiralian genomes.</title>
        <authorList>
            <person name="Simakov O."/>
            <person name="Marletaz F."/>
            <person name="Cho S.J."/>
            <person name="Edsinger-Gonzales E."/>
            <person name="Havlak P."/>
            <person name="Hellsten U."/>
            <person name="Kuo D.H."/>
            <person name="Larsson T."/>
            <person name="Lv J."/>
            <person name="Arendt D."/>
            <person name="Savage R."/>
            <person name="Osoegawa K."/>
            <person name="de Jong P."/>
            <person name="Grimwood J."/>
            <person name="Chapman J.A."/>
            <person name="Shapiro H."/>
            <person name="Aerts A."/>
            <person name="Otillar R.P."/>
            <person name="Terry A.Y."/>
            <person name="Boore J.L."/>
            <person name="Grigoriev I.V."/>
            <person name="Lindberg D.R."/>
            <person name="Seaver E.C."/>
            <person name="Weisblat D.A."/>
            <person name="Putnam N.H."/>
            <person name="Rokhsar D.S."/>
        </authorList>
    </citation>
    <scope>NUCLEOTIDE SEQUENCE [LARGE SCALE GENOMIC DNA]</scope>
</reference>
<evidence type="ECO:0000256" key="1">
    <source>
        <dbReference type="SAM" id="MobiDB-lite"/>
    </source>
</evidence>
<dbReference type="InterPro" id="IPR014729">
    <property type="entry name" value="Rossmann-like_a/b/a_fold"/>
</dbReference>
<dbReference type="PANTHER" id="PTHR46989:SF3">
    <property type="entry name" value="USPA DOMAIN-CONTAINING PROTEIN"/>
    <property type="match status" value="1"/>
</dbReference>
<feature type="region of interest" description="Disordered" evidence="1">
    <location>
        <begin position="180"/>
        <end position="207"/>
    </location>
</feature>
<feature type="compositionally biased region" description="Polar residues" evidence="1">
    <location>
        <begin position="196"/>
        <end position="206"/>
    </location>
</feature>
<dbReference type="CDD" id="cd23659">
    <property type="entry name" value="USP_At3g01520-like"/>
    <property type="match status" value="1"/>
</dbReference>
<gene>
    <name evidence="3" type="ORF">LOTGIDRAFT_165224</name>
</gene>
<feature type="compositionally biased region" description="Polar residues" evidence="1">
    <location>
        <begin position="319"/>
        <end position="332"/>
    </location>
</feature>
<dbReference type="CTD" id="20239954"/>
<evidence type="ECO:0000313" key="4">
    <source>
        <dbReference type="Proteomes" id="UP000030746"/>
    </source>
</evidence>
<dbReference type="PRINTS" id="PR01438">
    <property type="entry name" value="UNVRSLSTRESS"/>
</dbReference>
<proteinExistence type="predicted"/>
<dbReference type="KEGG" id="lgi:LOTGIDRAFT_165224"/>
<evidence type="ECO:0000259" key="2">
    <source>
        <dbReference type="Pfam" id="PF00582"/>
    </source>
</evidence>
<dbReference type="OrthoDB" id="843225at2759"/>
<dbReference type="Proteomes" id="UP000030746">
    <property type="component" value="Unassembled WGS sequence"/>
</dbReference>
<dbReference type="PANTHER" id="PTHR46989">
    <property type="entry name" value="USP DOMAIN-CONTAINING PROTEIN"/>
    <property type="match status" value="1"/>
</dbReference>
<keyword evidence="4" id="KW-1185">Reference proteome</keyword>
<feature type="domain" description="UspA" evidence="2">
    <location>
        <begin position="7"/>
        <end position="153"/>
    </location>
</feature>
<feature type="region of interest" description="Disordered" evidence="1">
    <location>
        <begin position="283"/>
        <end position="402"/>
    </location>
</feature>
<dbReference type="Gene3D" id="3.40.50.620">
    <property type="entry name" value="HUPs"/>
    <property type="match status" value="1"/>
</dbReference>
<dbReference type="Pfam" id="PF00582">
    <property type="entry name" value="Usp"/>
    <property type="match status" value="1"/>
</dbReference>
<organism evidence="3 4">
    <name type="scientific">Lottia gigantea</name>
    <name type="common">Giant owl limpet</name>
    <dbReference type="NCBI Taxonomy" id="225164"/>
    <lineage>
        <taxon>Eukaryota</taxon>
        <taxon>Metazoa</taxon>
        <taxon>Spiralia</taxon>
        <taxon>Lophotrochozoa</taxon>
        <taxon>Mollusca</taxon>
        <taxon>Gastropoda</taxon>
        <taxon>Patellogastropoda</taxon>
        <taxon>Lottioidea</taxon>
        <taxon>Lottiidae</taxon>
        <taxon>Lottia</taxon>
    </lineage>
</organism>
<evidence type="ECO:0000313" key="3">
    <source>
        <dbReference type="EMBL" id="ESO88809.1"/>
    </source>
</evidence>
<protein>
    <recommendedName>
        <fullName evidence="2">UspA domain-containing protein</fullName>
    </recommendedName>
</protein>
<feature type="compositionally biased region" description="Polar residues" evidence="1">
    <location>
        <begin position="283"/>
        <end position="293"/>
    </location>
</feature>
<dbReference type="GeneID" id="20239954"/>
<feature type="compositionally biased region" description="Polar residues" evidence="1">
    <location>
        <begin position="302"/>
        <end position="311"/>
    </location>
</feature>
<name>V4BJ62_LOTGI</name>
<accession>V4BJ62</accession>
<sequence>MAFQMKQKILIASDGERDSEWAFDWYCNNLHRPGNNVIIVSCTEIGVKLATIAPEAIINGDETAIEVFIEEENKILAEKVSKYQKKLRSAMLVGKVLTSCHTSPSEVILNTAASEEVNMIIIGSKGCGLNRQGVGSVCNYLVSHSTIPVIVCRHPDAVNDGYVSKYVVDPKTMRLIPRRSFQSSTEPEGIPVADSSALNQASTATHRTMEEEHNALSVQNTDRRLSTGIPVINVSMTDTSNVNQIKKLSDDLNNEETQQNHASLESDESISTEMAADDNKMITRQTEPTQSNGDVEDEDLNNDITENTPSETLEDKDNLQSLGNGKSESKMQNEVPKLSTKDVSILLSTRLNKSSRIDSPQIQGGPLSNYGKVKTNSPSSSNSNEEDSTGSSVQKEIVERKT</sequence>
<dbReference type="InterPro" id="IPR006016">
    <property type="entry name" value="UspA"/>
</dbReference>
<dbReference type="AlphaFoldDB" id="V4BJ62"/>
<dbReference type="EMBL" id="KB202620">
    <property type="protein sequence ID" value="ESO88809.1"/>
    <property type="molecule type" value="Genomic_DNA"/>
</dbReference>
<feature type="compositionally biased region" description="Polar residues" evidence="1">
    <location>
        <begin position="346"/>
        <end position="362"/>
    </location>
</feature>
<dbReference type="InterPro" id="IPR006015">
    <property type="entry name" value="Universal_stress_UspA"/>
</dbReference>
<dbReference type="SUPFAM" id="SSF52402">
    <property type="entry name" value="Adenine nucleotide alpha hydrolases-like"/>
    <property type="match status" value="1"/>
</dbReference>
<dbReference type="HOGENOM" id="CLU_685675_0_0_1"/>